<feature type="binding site" evidence="9">
    <location>
        <position position="198"/>
    </location>
    <ligand>
        <name>Mn(2+)</name>
        <dbReference type="ChEBI" id="CHEBI:29035"/>
        <label>2</label>
    </ligand>
</feature>
<feature type="binding site" evidence="9">
    <location>
        <position position="135"/>
    </location>
    <ligand>
        <name>Mn(2+)</name>
        <dbReference type="ChEBI" id="CHEBI:29035"/>
        <label>2</label>
    </ligand>
</feature>
<keyword evidence="6" id="KW-0482">Metalloprotease</keyword>
<sequence>MSLPEPLSKLFSEIDKNKQKFITNLRDAVAIQSVSAWPHKRGEIRKMIEWARDRMQKLNIQTEIKELGKQTLPDGRVIDLPPVVFGALGTDPKKKTVLVYGHLDVQPALKEDGWDSEPFVLTERSGKLYGRGSSDDKGPVLCWLHAIECYQNLGIDIPVNVKFIFEGMEESGSVGLDELVHSEKQKFLANVDYVCISDNYWLGTKKPCITYGLRGVCYFFIEVQCAAKDLHSGVFGGTVHEAMTDLIYLMGTLVNKDGRILVEGIYDAVAPLMEGEREIYKKIDFDVDDYRSDVGCNRLLHNEQKEQILMHRWRYPSLSLHGIEGAFAEPGAKTVIPGKVIGKFSIRIVPDQKPAQVEKCVVAYLEKKWKQHGSPNTMKAYMTDGGNPWTEDPTHPHYTAGLKATKHVYKVEPDFTREGGSIPVTLTFQQATGKNVILLPVGAGDDGAHSQNEKIDIRNYIEGTKLLGAYLYEVGQLQ</sequence>
<dbReference type="KEGG" id="tca:660098"/>
<evidence type="ECO:0000256" key="6">
    <source>
        <dbReference type="ARBA" id="ARBA00023049"/>
    </source>
</evidence>
<dbReference type="Pfam" id="PF01546">
    <property type="entry name" value="Peptidase_M20"/>
    <property type="match status" value="1"/>
</dbReference>
<dbReference type="Gene3D" id="3.40.630.10">
    <property type="entry name" value="Zn peptidases"/>
    <property type="match status" value="1"/>
</dbReference>
<dbReference type="CDD" id="cd05676">
    <property type="entry name" value="M20_dipept_like_CNDP"/>
    <property type="match status" value="1"/>
</dbReference>
<dbReference type="PIRSF" id="PIRSF037242">
    <property type="entry name" value="CNDP_dipeptidase"/>
    <property type="match status" value="1"/>
</dbReference>
<evidence type="ECO:0000313" key="13">
    <source>
        <dbReference type="Proteomes" id="UP000007266"/>
    </source>
</evidence>
<dbReference type="eggNOG" id="KOG2276">
    <property type="taxonomic scope" value="Eukaryota"/>
</dbReference>
<proteinExistence type="inferred from homology"/>
<dbReference type="AlphaFoldDB" id="D6WGK3"/>
<evidence type="ECO:0000256" key="5">
    <source>
        <dbReference type="ARBA" id="ARBA00022801"/>
    </source>
</evidence>
<evidence type="ECO:0000256" key="1">
    <source>
        <dbReference type="ARBA" id="ARBA00006247"/>
    </source>
</evidence>
<feature type="binding site" evidence="8">
    <location>
        <position position="334"/>
    </location>
    <ligand>
        <name>substrate</name>
        <note>ligand shared between homodimeric partners</note>
    </ligand>
</feature>
<dbReference type="InterPro" id="IPR011650">
    <property type="entry name" value="Peptidase_M20_dimer"/>
</dbReference>
<evidence type="ECO:0000259" key="11">
    <source>
        <dbReference type="Pfam" id="PF07687"/>
    </source>
</evidence>
<keyword evidence="9" id="KW-0464">Manganese</keyword>
<dbReference type="Pfam" id="PF07687">
    <property type="entry name" value="M20_dimer"/>
    <property type="match status" value="1"/>
</dbReference>
<evidence type="ECO:0000256" key="9">
    <source>
        <dbReference type="PIRSR" id="PIRSR037242-3"/>
    </source>
</evidence>
<dbReference type="FunFam" id="3.30.70.360:FF:000008">
    <property type="entry name" value="Cytosolic non-specific dipeptidase"/>
    <property type="match status" value="1"/>
</dbReference>
<dbReference type="OMA" id="CNVKFMI"/>
<dbReference type="GO" id="GO:0006508">
    <property type="term" value="P:proteolysis"/>
    <property type="evidence" value="ECO:0000318"/>
    <property type="project" value="GO_Central"/>
</dbReference>
<evidence type="ECO:0000256" key="2">
    <source>
        <dbReference type="ARBA" id="ARBA00022553"/>
    </source>
</evidence>
<feature type="active site" description="Proton acceptor" evidence="7">
    <location>
        <position position="169"/>
    </location>
</feature>
<evidence type="ECO:0000256" key="8">
    <source>
        <dbReference type="PIRSR" id="PIRSR037242-2"/>
    </source>
</evidence>
<protein>
    <submittedName>
        <fullName evidence="12">Cytosolic non-specific dipeptidase-like Protein</fullName>
    </submittedName>
</protein>
<feature type="binding site" description="in other chain" evidence="8">
    <location>
        <position position="347"/>
    </location>
    <ligand>
        <name>substrate</name>
        <note>ligand shared between homodimeric partners</note>
    </ligand>
</feature>
<dbReference type="PANTHER" id="PTHR43270:SF4">
    <property type="entry name" value="CARNOSINE DIPEPTIDASE 2, ISOFORM A"/>
    <property type="match status" value="1"/>
</dbReference>
<feature type="binding site" evidence="9">
    <location>
        <position position="170"/>
    </location>
    <ligand>
        <name>Mn(2+)</name>
        <dbReference type="ChEBI" id="CHEBI:29035"/>
        <label>1</label>
    </ligand>
</feature>
<dbReference type="PANTHER" id="PTHR43270">
    <property type="entry name" value="BETA-ALA-HIS DIPEPTIDASE"/>
    <property type="match status" value="1"/>
</dbReference>
<dbReference type="STRING" id="7070.D6WGK3"/>
<feature type="site" description="Important for catalytic activity" evidence="10">
    <location>
        <position position="231"/>
    </location>
</feature>
<feature type="active site" evidence="7">
    <location>
        <position position="104"/>
    </location>
</feature>
<organism evidence="12 13">
    <name type="scientific">Tribolium castaneum</name>
    <name type="common">Red flour beetle</name>
    <dbReference type="NCBI Taxonomy" id="7070"/>
    <lineage>
        <taxon>Eukaryota</taxon>
        <taxon>Metazoa</taxon>
        <taxon>Ecdysozoa</taxon>
        <taxon>Arthropoda</taxon>
        <taxon>Hexapoda</taxon>
        <taxon>Insecta</taxon>
        <taxon>Pterygota</taxon>
        <taxon>Neoptera</taxon>
        <taxon>Endopterygota</taxon>
        <taxon>Coleoptera</taxon>
        <taxon>Polyphaga</taxon>
        <taxon>Cucujiformia</taxon>
        <taxon>Tenebrionidae</taxon>
        <taxon>Tenebrionidae incertae sedis</taxon>
        <taxon>Tribolium</taxon>
    </lineage>
</organism>
<evidence type="ECO:0000313" key="12">
    <source>
        <dbReference type="EMBL" id="EFA00576.1"/>
    </source>
</evidence>
<feature type="binding site" description="in other chain" evidence="8">
    <location>
        <position position="421"/>
    </location>
    <ligand>
        <name>substrate</name>
        <note>ligand shared between homodimeric partners</note>
    </ligand>
</feature>
<comment type="cofactor">
    <cofactor evidence="9">
        <name>Mn(2+)</name>
        <dbReference type="ChEBI" id="CHEBI:29035"/>
    </cofactor>
    <text evidence="9">Binds 2 manganese ions per subunit.</text>
</comment>
<reference evidence="12 13" key="1">
    <citation type="journal article" date="2008" name="Nature">
        <title>The genome of the model beetle and pest Tribolium castaneum.</title>
        <authorList>
            <consortium name="Tribolium Genome Sequencing Consortium"/>
            <person name="Richards S."/>
            <person name="Gibbs R.A."/>
            <person name="Weinstock G.M."/>
            <person name="Brown S.J."/>
            <person name="Denell R."/>
            <person name="Beeman R.W."/>
            <person name="Gibbs R."/>
            <person name="Beeman R.W."/>
            <person name="Brown S.J."/>
            <person name="Bucher G."/>
            <person name="Friedrich M."/>
            <person name="Grimmelikhuijzen C.J."/>
            <person name="Klingler M."/>
            <person name="Lorenzen M."/>
            <person name="Richards S."/>
            <person name="Roth S."/>
            <person name="Schroder R."/>
            <person name="Tautz D."/>
            <person name="Zdobnov E.M."/>
            <person name="Muzny D."/>
            <person name="Gibbs R.A."/>
            <person name="Weinstock G.M."/>
            <person name="Attaway T."/>
            <person name="Bell S."/>
            <person name="Buhay C.J."/>
            <person name="Chandrabose M.N."/>
            <person name="Chavez D."/>
            <person name="Clerk-Blankenburg K.P."/>
            <person name="Cree A."/>
            <person name="Dao M."/>
            <person name="Davis C."/>
            <person name="Chacko J."/>
            <person name="Dinh H."/>
            <person name="Dugan-Rocha S."/>
            <person name="Fowler G."/>
            <person name="Garner T.T."/>
            <person name="Garnes J."/>
            <person name="Gnirke A."/>
            <person name="Hawes A."/>
            <person name="Hernandez J."/>
            <person name="Hines S."/>
            <person name="Holder M."/>
            <person name="Hume J."/>
            <person name="Jhangiani S.N."/>
            <person name="Joshi V."/>
            <person name="Khan Z.M."/>
            <person name="Jackson L."/>
            <person name="Kovar C."/>
            <person name="Kowis A."/>
            <person name="Lee S."/>
            <person name="Lewis L.R."/>
            <person name="Margolis J."/>
            <person name="Morgan M."/>
            <person name="Nazareth L.V."/>
            <person name="Nguyen N."/>
            <person name="Okwuonu G."/>
            <person name="Parker D."/>
            <person name="Richards S."/>
            <person name="Ruiz S.J."/>
            <person name="Santibanez J."/>
            <person name="Savard J."/>
            <person name="Scherer S.E."/>
            <person name="Schneider B."/>
            <person name="Sodergren E."/>
            <person name="Tautz D."/>
            <person name="Vattahil S."/>
            <person name="Villasana D."/>
            <person name="White C.S."/>
            <person name="Wright R."/>
            <person name="Park Y."/>
            <person name="Beeman R.W."/>
            <person name="Lord J."/>
            <person name="Oppert B."/>
            <person name="Lorenzen M."/>
            <person name="Brown S."/>
            <person name="Wang L."/>
            <person name="Savard J."/>
            <person name="Tautz D."/>
            <person name="Richards S."/>
            <person name="Weinstock G."/>
            <person name="Gibbs R.A."/>
            <person name="Liu Y."/>
            <person name="Worley K."/>
            <person name="Weinstock G."/>
            <person name="Elsik C.G."/>
            <person name="Reese J.T."/>
            <person name="Elhaik E."/>
            <person name="Landan G."/>
            <person name="Graur D."/>
            <person name="Arensburger P."/>
            <person name="Atkinson P."/>
            <person name="Beeman R.W."/>
            <person name="Beidler J."/>
            <person name="Brown S.J."/>
            <person name="Demuth J.P."/>
            <person name="Drury D.W."/>
            <person name="Du Y.Z."/>
            <person name="Fujiwara H."/>
            <person name="Lorenzen M."/>
            <person name="Maselli V."/>
            <person name="Osanai M."/>
            <person name="Park Y."/>
            <person name="Robertson H.M."/>
            <person name="Tu Z."/>
            <person name="Wang J.J."/>
            <person name="Wang S."/>
            <person name="Richards S."/>
            <person name="Song H."/>
            <person name="Zhang L."/>
            <person name="Sodergren E."/>
            <person name="Werner D."/>
            <person name="Stanke M."/>
            <person name="Morgenstern B."/>
            <person name="Solovyev V."/>
            <person name="Kosarev P."/>
            <person name="Brown G."/>
            <person name="Chen H.C."/>
            <person name="Ermolaeva O."/>
            <person name="Hlavina W."/>
            <person name="Kapustin Y."/>
            <person name="Kiryutin B."/>
            <person name="Kitts P."/>
            <person name="Maglott D."/>
            <person name="Pruitt K."/>
            <person name="Sapojnikov V."/>
            <person name="Souvorov A."/>
            <person name="Mackey A.J."/>
            <person name="Waterhouse R.M."/>
            <person name="Wyder S."/>
            <person name="Zdobnov E.M."/>
            <person name="Zdobnov E.M."/>
            <person name="Wyder S."/>
            <person name="Kriventseva E.V."/>
            <person name="Kadowaki T."/>
            <person name="Bork P."/>
            <person name="Aranda M."/>
            <person name="Bao R."/>
            <person name="Beermann A."/>
            <person name="Berns N."/>
            <person name="Bolognesi R."/>
            <person name="Bonneton F."/>
            <person name="Bopp D."/>
            <person name="Brown S.J."/>
            <person name="Bucher G."/>
            <person name="Butts T."/>
            <person name="Chaumot A."/>
            <person name="Denell R.E."/>
            <person name="Ferrier D.E."/>
            <person name="Friedrich M."/>
            <person name="Gordon C.M."/>
            <person name="Jindra M."/>
            <person name="Klingler M."/>
            <person name="Lan Q."/>
            <person name="Lattorff H.M."/>
            <person name="Laudet V."/>
            <person name="von Levetsow C."/>
            <person name="Liu Z."/>
            <person name="Lutz R."/>
            <person name="Lynch J.A."/>
            <person name="da Fonseca R.N."/>
            <person name="Posnien N."/>
            <person name="Reuter R."/>
            <person name="Roth S."/>
            <person name="Savard J."/>
            <person name="Schinko J.B."/>
            <person name="Schmitt C."/>
            <person name="Schoppmeier M."/>
            <person name="Schroder R."/>
            <person name="Shippy T.D."/>
            <person name="Simonnet F."/>
            <person name="Marques-Souza H."/>
            <person name="Tautz D."/>
            <person name="Tomoyasu Y."/>
            <person name="Trauner J."/>
            <person name="Van der Zee M."/>
            <person name="Vervoort M."/>
            <person name="Wittkopp N."/>
            <person name="Wimmer E.A."/>
            <person name="Yang X."/>
            <person name="Jones A.K."/>
            <person name="Sattelle D.B."/>
            <person name="Ebert P.R."/>
            <person name="Nelson D."/>
            <person name="Scott J.G."/>
            <person name="Beeman R.W."/>
            <person name="Muthukrishnan S."/>
            <person name="Kramer K.J."/>
            <person name="Arakane Y."/>
            <person name="Beeman R.W."/>
            <person name="Zhu Q."/>
            <person name="Hogenkamp D."/>
            <person name="Dixit R."/>
            <person name="Oppert B."/>
            <person name="Jiang H."/>
            <person name="Zou Z."/>
            <person name="Marshall J."/>
            <person name="Elpidina E."/>
            <person name="Vinokurov K."/>
            <person name="Oppert C."/>
            <person name="Zou Z."/>
            <person name="Evans J."/>
            <person name="Lu Z."/>
            <person name="Zhao P."/>
            <person name="Sumathipala N."/>
            <person name="Altincicek B."/>
            <person name="Vilcinskas A."/>
            <person name="Williams M."/>
            <person name="Hultmark D."/>
            <person name="Hetru C."/>
            <person name="Jiang H."/>
            <person name="Grimmelikhuijzen C.J."/>
            <person name="Hauser F."/>
            <person name="Cazzamali G."/>
            <person name="Williamson M."/>
            <person name="Park Y."/>
            <person name="Li B."/>
            <person name="Tanaka Y."/>
            <person name="Predel R."/>
            <person name="Neupert S."/>
            <person name="Schachtner J."/>
            <person name="Verleyen P."/>
            <person name="Raible F."/>
            <person name="Bork P."/>
            <person name="Friedrich M."/>
            <person name="Walden K.K."/>
            <person name="Robertson H.M."/>
            <person name="Angeli S."/>
            <person name="Foret S."/>
            <person name="Bucher G."/>
            <person name="Schuetz S."/>
            <person name="Maleszka R."/>
            <person name="Wimmer E.A."/>
            <person name="Beeman R.W."/>
            <person name="Lorenzen M."/>
            <person name="Tomoyasu Y."/>
            <person name="Miller S.C."/>
            <person name="Grossmann D."/>
            <person name="Bucher G."/>
        </authorList>
    </citation>
    <scope>NUCLEOTIDE SEQUENCE [LARGE SCALE GENOMIC DNA]</scope>
    <source>
        <strain evidence="12 13">Georgia GA2</strain>
    </source>
</reference>
<comment type="similarity">
    <text evidence="1">Belongs to the peptidase M20A family.</text>
</comment>
<dbReference type="Proteomes" id="UP000007266">
    <property type="component" value="Linkage group 3"/>
</dbReference>
<dbReference type="SUPFAM" id="SSF53187">
    <property type="entry name" value="Zn-dependent exopeptidases"/>
    <property type="match status" value="1"/>
</dbReference>
<dbReference type="GO" id="GO:0008233">
    <property type="term" value="F:peptidase activity"/>
    <property type="evidence" value="ECO:0000318"/>
    <property type="project" value="GO_Central"/>
</dbReference>
<dbReference type="GO" id="GO:0070573">
    <property type="term" value="F:metallodipeptidase activity"/>
    <property type="evidence" value="ECO:0007669"/>
    <property type="project" value="InterPro"/>
</dbReference>
<keyword evidence="13" id="KW-1185">Reference proteome</keyword>
<keyword evidence="5" id="KW-0378">Hydrolase</keyword>
<dbReference type="Gene3D" id="3.30.70.360">
    <property type="match status" value="1"/>
</dbReference>
<name>D6WGK3_TRICA</name>
<evidence type="ECO:0000256" key="3">
    <source>
        <dbReference type="ARBA" id="ARBA00022670"/>
    </source>
</evidence>
<keyword evidence="3" id="KW-0645">Protease</keyword>
<dbReference type="OrthoDB" id="7832001at2759"/>
<dbReference type="PhylomeDB" id="D6WGK3"/>
<keyword evidence="4 9" id="KW-0479">Metal-binding</keyword>
<evidence type="ECO:0000256" key="10">
    <source>
        <dbReference type="PIRSR" id="PIRSR037242-4"/>
    </source>
</evidence>
<dbReference type="GO" id="GO:0046872">
    <property type="term" value="F:metal ion binding"/>
    <property type="evidence" value="ECO:0007669"/>
    <property type="project" value="UniProtKB-KW"/>
</dbReference>
<reference evidence="12 13" key="2">
    <citation type="journal article" date="2010" name="Nucleic Acids Res.">
        <title>BeetleBase in 2010: revisions to provide comprehensive genomic information for Tribolium castaneum.</title>
        <authorList>
            <person name="Kim H.S."/>
            <person name="Murphy T."/>
            <person name="Xia J."/>
            <person name="Caragea D."/>
            <person name="Park Y."/>
            <person name="Beeman R.W."/>
            <person name="Lorenzen M.D."/>
            <person name="Butcher S."/>
            <person name="Manak J.R."/>
            <person name="Brown S.J."/>
        </authorList>
    </citation>
    <scope>GENOME REANNOTATION</scope>
    <source>
        <strain evidence="12 13">Georgia GA2</strain>
    </source>
</reference>
<feature type="binding site" description="in other chain" evidence="8">
    <location>
        <position position="449"/>
    </location>
    <ligand>
        <name>substrate</name>
        <note>ligand shared between homodimeric partners</note>
    </ligand>
</feature>
<dbReference type="MEROPS" id="M20.005"/>
<gene>
    <name evidence="12" type="primary">AUGUSTUS-3.0.2_03446</name>
    <name evidence="12" type="ORF">TcasGA2_TC003446</name>
</gene>
<dbReference type="PROSITE" id="PS00759">
    <property type="entry name" value="ARGE_DAPE_CPG2_2"/>
    <property type="match status" value="1"/>
</dbReference>
<dbReference type="FunCoup" id="D6WGK3">
    <property type="interactions" value="958"/>
</dbReference>
<accession>D6WGK3</accession>
<feature type="binding site" evidence="8">
    <location>
        <position position="231"/>
    </location>
    <ligand>
        <name>substrate</name>
        <note>ligand shared between homodimeric partners</note>
    </ligand>
</feature>
<evidence type="ECO:0000256" key="4">
    <source>
        <dbReference type="ARBA" id="ARBA00022723"/>
    </source>
</evidence>
<dbReference type="InParanoid" id="D6WGK3"/>
<feature type="binding site" evidence="9">
    <location>
        <position position="102"/>
    </location>
    <ligand>
        <name>Mn(2+)</name>
        <dbReference type="ChEBI" id="CHEBI:29035"/>
        <label>2</label>
    </ligand>
</feature>
<dbReference type="InterPro" id="IPR017153">
    <property type="entry name" value="CNDP/DUG1"/>
</dbReference>
<keyword evidence="2" id="KW-0597">Phosphoprotein</keyword>
<dbReference type="InterPro" id="IPR001261">
    <property type="entry name" value="ArgE/DapE_CS"/>
</dbReference>
<evidence type="ECO:0000256" key="7">
    <source>
        <dbReference type="PIRSR" id="PIRSR037242-1"/>
    </source>
</evidence>
<feature type="binding site" evidence="9">
    <location>
        <position position="135"/>
    </location>
    <ligand>
        <name>Mn(2+)</name>
        <dbReference type="ChEBI" id="CHEBI:29035"/>
        <label>1</label>
    </ligand>
</feature>
<dbReference type="HOGENOM" id="CLU_029469_3_0_1"/>
<feature type="domain" description="Peptidase M20 dimerisation" evidence="11">
    <location>
        <begin position="211"/>
        <end position="371"/>
    </location>
</feature>
<feature type="binding site" evidence="9">
    <location>
        <position position="449"/>
    </location>
    <ligand>
        <name>Mn(2+)</name>
        <dbReference type="ChEBI" id="CHEBI:29035"/>
        <label>1</label>
    </ligand>
</feature>
<feature type="binding site" description="in other chain" evidence="8">
    <location>
        <position position="198"/>
    </location>
    <ligand>
        <name>substrate</name>
        <note>ligand shared between homodimeric partners</note>
    </ligand>
</feature>
<dbReference type="InterPro" id="IPR051458">
    <property type="entry name" value="Cyt/Met_Dipeptidase"/>
</dbReference>
<dbReference type="InterPro" id="IPR002933">
    <property type="entry name" value="Peptidase_M20"/>
</dbReference>
<dbReference type="EMBL" id="KQ971321">
    <property type="protein sequence ID" value="EFA00576.1"/>
    <property type="molecule type" value="Genomic_DNA"/>
</dbReference>